<protein>
    <submittedName>
        <fullName evidence="4">GerMN domain-containing protein</fullName>
    </submittedName>
</protein>
<organism evidence="4 5">
    <name type="scientific">Cellulomonas wangleii</name>
    <dbReference type="NCBI Taxonomy" id="2816956"/>
    <lineage>
        <taxon>Bacteria</taxon>
        <taxon>Bacillati</taxon>
        <taxon>Actinomycetota</taxon>
        <taxon>Actinomycetes</taxon>
        <taxon>Micrococcales</taxon>
        <taxon>Cellulomonadaceae</taxon>
        <taxon>Cellulomonas</taxon>
    </lineage>
</organism>
<feature type="domain" description="Lipoprotein LpqB C-terminal" evidence="2">
    <location>
        <begin position="323"/>
        <end position="554"/>
    </location>
</feature>
<dbReference type="Proteomes" id="UP000677804">
    <property type="component" value="Chromosome"/>
</dbReference>
<dbReference type="InterPro" id="IPR019606">
    <property type="entry name" value="GerMN"/>
</dbReference>
<evidence type="ECO:0000313" key="5">
    <source>
        <dbReference type="Proteomes" id="UP000677804"/>
    </source>
</evidence>
<proteinExistence type="predicted"/>
<keyword evidence="5" id="KW-1185">Reference proteome</keyword>
<evidence type="ECO:0000313" key="4">
    <source>
        <dbReference type="EMBL" id="QVI61181.1"/>
    </source>
</evidence>
<dbReference type="Pfam" id="PF10646">
    <property type="entry name" value="Germane"/>
    <property type="match status" value="1"/>
</dbReference>
<dbReference type="Pfam" id="PF25976">
    <property type="entry name" value="LpqB_N"/>
    <property type="match status" value="1"/>
</dbReference>
<feature type="domain" description="Lipoprotein LpqB N-terminal" evidence="3">
    <location>
        <begin position="56"/>
        <end position="174"/>
    </location>
</feature>
<dbReference type="InterPro" id="IPR059026">
    <property type="entry name" value="LpqB_N"/>
</dbReference>
<name>A0ABX8D3Y8_9CELL</name>
<dbReference type="Pfam" id="PF10647">
    <property type="entry name" value="Gmad1"/>
    <property type="match status" value="1"/>
</dbReference>
<dbReference type="InterPro" id="IPR018910">
    <property type="entry name" value="LpqB_C"/>
</dbReference>
<gene>
    <name evidence="4" type="ORF">KG103_11790</name>
</gene>
<feature type="domain" description="GerMN" evidence="1">
    <location>
        <begin position="183"/>
        <end position="278"/>
    </location>
</feature>
<dbReference type="EMBL" id="CP074405">
    <property type="protein sequence ID" value="QVI61181.1"/>
    <property type="molecule type" value="Genomic_DNA"/>
</dbReference>
<dbReference type="RefSeq" id="WP_207340970.1">
    <property type="nucleotide sequence ID" value="NZ_CP074405.1"/>
</dbReference>
<accession>A0ABX8D3Y8</accession>
<evidence type="ECO:0000259" key="3">
    <source>
        <dbReference type="Pfam" id="PF25976"/>
    </source>
</evidence>
<dbReference type="PROSITE" id="PS51257">
    <property type="entry name" value="PROKAR_LIPOPROTEIN"/>
    <property type="match status" value="1"/>
</dbReference>
<reference evidence="4 5" key="1">
    <citation type="submission" date="2021-05" db="EMBL/GenBank/DDBJ databases">
        <title>Novel species in genus Cellulomonas.</title>
        <authorList>
            <person name="Zhang G."/>
        </authorList>
    </citation>
    <scope>NUCLEOTIDE SEQUENCE [LARGE SCALE GENOMIC DNA]</scope>
    <source>
        <strain evidence="5">zg-ZUI222</strain>
    </source>
</reference>
<dbReference type="SUPFAM" id="SSF69304">
    <property type="entry name" value="Tricorn protease N-terminal domain"/>
    <property type="match status" value="1"/>
</dbReference>
<evidence type="ECO:0000259" key="1">
    <source>
        <dbReference type="Pfam" id="PF10646"/>
    </source>
</evidence>
<evidence type="ECO:0000259" key="2">
    <source>
        <dbReference type="Pfam" id="PF10647"/>
    </source>
</evidence>
<sequence>MRRGVASAGRHLVVVCAHVLALVGLTACVAIPTEGSVTAGDGEVREQDRVVVLAQGPQADADPVSIVEGFLLAAGTEVTGDFDVTREFLSADERSEWDPGAGTVVASQRKVEQTGDAQVTVSLTVTAKVDAEGRFVEAPADAVETLRYELVQDARGDWRIAHAPDVLVVDSRRFTSQFRATSVYFLTPDREMLVPEVRWFRDRDRSVATAVVRALLAGPSPWLHDAVTSALPQGAVLKPEAVSVEQGVAEFALEPARAVLDADRGLLLAQLEASLRPLGVTTLHVRAGAAGALLEGTATDLPVPGSDELEILVDGGTLALGEGAPAAVDGVRAVTGERPSAPARSPDGSLRVALADPSTLVTVPAGDSPQRVLLSGGSLAAPSVDRFGWVWTARNAVPGRVDAVRADGTLVEVTAEWLEGRTVDAVRVSRDGTRIAIVSRGTDGTTLDVAGIVRDDARTPQTIGKAVAAGAALTPTASVVWVDEVTLGVLSDGEAGPTPYLVPVSGTSSPLPAVADATSLVADRGLRTVHVVTAGGDLLRLQGGTWVEVPGVTGTLGVTGAAFPG</sequence>